<dbReference type="AlphaFoldDB" id="A0A1H9QWW4"/>
<organism evidence="2 3">
    <name type="scientific">Streptomyces qinglanensis</name>
    <dbReference type="NCBI Taxonomy" id="943816"/>
    <lineage>
        <taxon>Bacteria</taxon>
        <taxon>Bacillati</taxon>
        <taxon>Actinomycetota</taxon>
        <taxon>Actinomycetes</taxon>
        <taxon>Kitasatosporales</taxon>
        <taxon>Streptomycetaceae</taxon>
        <taxon>Streptomyces</taxon>
    </lineage>
</organism>
<name>A0A1H9QWW4_9ACTN</name>
<dbReference type="Pfam" id="PF03061">
    <property type="entry name" value="4HBT"/>
    <property type="match status" value="1"/>
</dbReference>
<evidence type="ECO:0000259" key="1">
    <source>
        <dbReference type="Pfam" id="PF03061"/>
    </source>
</evidence>
<dbReference type="EMBL" id="FOGO01000003">
    <property type="protein sequence ID" value="SER64920.1"/>
    <property type="molecule type" value="Genomic_DNA"/>
</dbReference>
<evidence type="ECO:0000313" key="2">
    <source>
        <dbReference type="EMBL" id="SER64920.1"/>
    </source>
</evidence>
<feature type="domain" description="Thioesterase" evidence="1">
    <location>
        <begin position="50"/>
        <end position="122"/>
    </location>
</feature>
<dbReference type="Gene3D" id="3.10.129.10">
    <property type="entry name" value="Hotdog Thioesterase"/>
    <property type="match status" value="1"/>
</dbReference>
<accession>A0A1H9QWW4</accession>
<evidence type="ECO:0000313" key="3">
    <source>
        <dbReference type="Proteomes" id="UP000182841"/>
    </source>
</evidence>
<dbReference type="InterPro" id="IPR006683">
    <property type="entry name" value="Thioestr_dom"/>
</dbReference>
<dbReference type="OrthoDB" id="9805304at2"/>
<dbReference type="Proteomes" id="UP000182841">
    <property type="component" value="Unassembled WGS sequence"/>
</dbReference>
<gene>
    <name evidence="2" type="ORF">SAMN05421870_103163</name>
</gene>
<dbReference type="RefSeq" id="WP_074999440.1">
    <property type="nucleotide sequence ID" value="NZ_FOGO01000003.1"/>
</dbReference>
<protein>
    <submittedName>
        <fullName evidence="2">Acyl-coenzyme A thioesterase PaaI, contains HGG motif</fullName>
    </submittedName>
</protein>
<reference evidence="3" key="1">
    <citation type="submission" date="2016-10" db="EMBL/GenBank/DDBJ databases">
        <authorList>
            <person name="Varghese N."/>
            <person name="Submissions S."/>
        </authorList>
    </citation>
    <scope>NUCLEOTIDE SEQUENCE [LARGE SCALE GENOMIC DNA]</scope>
    <source>
        <strain evidence="3">CGMCC 4.6825</strain>
    </source>
</reference>
<proteinExistence type="predicted"/>
<dbReference type="CDD" id="cd03443">
    <property type="entry name" value="PaaI_thioesterase"/>
    <property type="match status" value="1"/>
</dbReference>
<dbReference type="SUPFAM" id="SSF54637">
    <property type="entry name" value="Thioesterase/thiol ester dehydrase-isomerase"/>
    <property type="match status" value="1"/>
</dbReference>
<keyword evidence="3" id="KW-1185">Reference proteome</keyword>
<sequence length="147" mass="15244">MGDRPVLGPAEIRELITEYLPDPPGVDLLDVGPGGLVFAAGPAGLAVRPGGTVSGPALFGFADVAGYLTVNAYLGRTPSAMLTSSSISFLEATEPERLHARVAPERIGRRTAVVSARVESPEGCPVALATLHFAFPGRRNRPGADAR</sequence>
<dbReference type="InterPro" id="IPR029069">
    <property type="entry name" value="HotDog_dom_sf"/>
</dbReference>